<dbReference type="Gene3D" id="3.30.559.10">
    <property type="entry name" value="Chloramphenicol acetyltransferase-like domain"/>
    <property type="match status" value="3"/>
</dbReference>
<dbReference type="SUPFAM" id="SSF52777">
    <property type="entry name" value="CoA-dependent acyltransferases"/>
    <property type="match status" value="6"/>
</dbReference>
<evidence type="ECO:0000259" key="5">
    <source>
        <dbReference type="PROSITE" id="PS50075"/>
    </source>
</evidence>
<dbReference type="InterPro" id="IPR000873">
    <property type="entry name" value="AMP-dep_synth/lig_dom"/>
</dbReference>
<dbReference type="PANTHER" id="PTHR45527:SF1">
    <property type="entry name" value="FATTY ACID SYNTHASE"/>
    <property type="match status" value="1"/>
</dbReference>
<keyword evidence="4" id="KW-0677">Repeat</keyword>
<evidence type="ECO:0000256" key="1">
    <source>
        <dbReference type="ARBA" id="ARBA00001957"/>
    </source>
</evidence>
<dbReference type="Gene3D" id="3.30.300.30">
    <property type="match status" value="3"/>
</dbReference>
<keyword evidence="2" id="KW-0596">Phosphopantetheine</keyword>
<sequence length="3173" mass="341233">MLDPAGPVVVARAATWLSLFEEQVARRTDSVAVTFDGISLTYGEFAGLARRWARYLIAQGVGPDSLVGIAIPRSVELVVAVYAIQLAGGGCVPIDPEHPGARNRYVLDSARVARILTLADSGFDVGPGAIPMDRIDVSGFSPEPITDAERLGVLRSANVAYVMFTSGSTGQPKGVAVSHAALVNRLAWMQAEYGLDDGDAVLHKTPVSFDVSMWELLLPLQAGARLVLAAPGGHRDPGYLTELIAREAVTVVHFVPSLLELFRTATGAAECHGLRAIFASGEALPGPLAQATVAVTGARLHNLYGPTEAAIDVTRHEVRGTDTGSVPIGRPVPNTRVYVLDTRLAPVPAGAVGELYLAGVQLARGYLGRVGATADRFVADPFTAGQRMYRTGDRVRWNAEGDLEYLGRNDFQVKVHGVRIEPGEIEAALSVHPVVTRAVVTVRSIGGAARLLGYVTVDSARAVSDAGDEDARIEHWHRLYDEVYADDATAEFAGWHDSYTGAPIPVEEMRQWRDATVARIRTLRPSRVLELGVGTGLLLSALAAECAEYHATDVSAAAIRNLAGRLDAEWAGQVVLERRAAHDLAGLPSEWFDTIILNSVVQYFPSERYLRRVLEQALRVLRPDGALFLGDIRNLALHETHTAAVQLARHGIADPGVLRTRVEAALRAEPELLLAPDYFTALARETAEIGAVDIALRRGASSNELTSYRYDVVLRKQPTDARSLAPGPRLPFTGRDALGAALRDVHTATLRVTEIPHAGVDRDLDATAEAIGEPRSSRDGLLPEDLHLLAAANGRTAAVTWSARKGHMDAIFLADAPDCPLTDVYLPDGPPQAPAHYANNPQTASVVADLRAHLRELLPDVMLPTVVVLDEFPLTVHGKVDRSALPVPEVFAHNRSRAPATTSERAVAELFAETLAVGAVGADDDFFALGGHSLSATRLVGRIRAVLGVEVPILTVFDAPTPALLAARLDRGAEARPALIARARPARIPASFAQQRLWFLYRLYGPSATYNVPSAVRLTGPLDVSALGAAVGDVVRRHESLRTVLAEVAGAAVQRICASATVELPVTEVVDVAAAVRDEARRRFDLSADIPLRARLFRVAADEHVLILVLHHSACDGGSLPVLARDLSLAYAARCAGQPPEPARRTVQYADYTLWQRDLLGDPADPASVSAVQLEYWRAELAGLPEQSTLPPDRPRPKVASHRGDTVAFEVGPELRSAVEALALDRTATASMVLQSVFAVVLHKLGAGVDLAIGSPIAGRTDDAAAELVGFFVNTWVLRVAVTHRSTFADVLAQVRRKALHAYANQDLPFEQLTAQLNPARSTAMHPLFQVMFALQNNMFHEFAFPGVRVEPMTVGTGTSRFDLFFALTEVPGGGYAGSVEYATDLFDRDTVERLAARFVRILALVVRTPSATVGDIDLLEPAERAQLLESCRGAARPSDPTATLVSMFEAQVRRTPDAPALTYAGTTLTYREFAARVHRLARYLGSVGVRPGALVAIGMRRCDDLVISIYAVLVAGGGYLPVDPDHPLGRVDQMVASAKPALLLTAGRDLATRRVRQVRVDRLDLSGFDDAPLPDARPRAGAIAYVLFTSGSTGAPKGVAVPHAAIVNRLVWMQAEYGLRADDAVLQKTPATFDVSVWELFWPLQIGARLVVAEPYGHRDPAYLARIITEQQISTVHFVPALLAVFVAEPKAAECRSLRQVFASGEALPAATAQRLRALTGARLHNLYGPTEAAVDVTFHEVSAADTVSVPIGAPVDNTRIYVLDSGLGLVPDGVAGELYVAGAQLAHGYVGRADLTAERFVADPFVPGARMYRTGDLGRWTARHELEFLGRTDFQVKLRGVRVEPGEIAAVLTNLTPVAQAVVVVHTDERLGAQLVAYLVAAAGCVLDPEAVRAHLVGALPPNLVPAALVVLDELPLTANGKLDTRALPAPEFLARSAYRAPESLPELVLTELFAEILGVERVGADDDFFDRGGHSLATTRLVNRIRVVLGLEVPVLTVFEAPTPALLATRLDPSLPPRPPLTRRDRMERSALSSAQQRMWFLDRLRGPSATYHIPVAVRLTGPVDLGALAGAVRDVVRRHESLRTVFPEIDGAPVQVVRDPERLAVPFEVRALTAAQLPQAMSDVARRPFDLATEIPLRATAFQCVGDELVFVLVVHHCAADGGSLGPLARDLSAAYSARCAGRTPELPQLPVRYTDYAAWQRDLLGDIDDPASLLSRQFEYWRTELAGLPQQLSLPTDRPRPATMSMRGAVVEFAIDAGLRAAVEDSARSRGATASMLLQSVFAVLLHQSGAGPEIAIGSPIAGRTDDALSELVGLFVNTWVLRVRIGAQARFDEVLDQVRAKALGAYANQDLPFERLVELLNPVRSTAFHPLCQVMFAVQNTAVPEFDLPGVAAEPLALHTGTARFDLLFVLEAAVSSGYSGSVEYASDLFDQHTVEGLAAAFVRLLAMVVADPALTVGSAAPRPAEPKKPARQRVAYRAPVTPRERMLAGLFAEVLGAARVGADDDFFELGGHSLAVTGLAARIRQVCGIEVPILTVFEAPTPALLATRLDESMPVRPALVRRAHPTPVPLSFAQQRLWFLARLEGASATYNIPLAVRLTGPVDLAALRSAVTDLVRRHESLRTVYTEVAGVPVQRVRAATVIDVPVADVADVRGALDAAARYEFDLTRDIPLRASLFRCAADEHVLLLVLHHIACDGGSLPVLARDLSESYAARCAGREPDRPDPPVRYADYAIWQRDLLGDPGDPKSPAAQQFAYWRRELAELPAQLTLPWDRPRPKIASARGDIVEFTVGPRLRAAVEQAGRERGATASMVLQAVFAVLLHKLGAGADIPIGTPIAGRTDAATAELVGLFVNTWVLRVEVSRNAAFSAVLDQVRAKALGAYTNQDLPFERLIELLNPVRSTAFHPLCQVMFALQNNMAHEFDLPGLEVTAVPVRTGTAKLDLFFALEESPAGYLGSVEYATDLFDRPTVEALARRFVQLLETVVAEPAAPVAALDIVLPEERQNLLVTWNDTAAAPPTATVPDLVARQVAATPQRPAVICGPTVLTYAQLEARAERVANWLIAQGVRTEEVVAVSLPRSADSVVAMLGVLQTGATYLPLDQDYPAARLRYMTADARPVLRLDGASMAAAQHHRAGRTHRPFLAPDNAAYVIYTSGSTGAPKGVL</sequence>
<dbReference type="Pfam" id="PF00668">
    <property type="entry name" value="Condensation"/>
    <property type="match status" value="3"/>
</dbReference>
<name>A0A060Q385_NOCBR</name>
<dbReference type="Gene3D" id="3.40.50.980">
    <property type="match status" value="4"/>
</dbReference>
<dbReference type="GO" id="GO:0003824">
    <property type="term" value="F:catalytic activity"/>
    <property type="evidence" value="ECO:0007669"/>
    <property type="project" value="InterPro"/>
</dbReference>
<dbReference type="GO" id="GO:0009403">
    <property type="term" value="P:toxin biosynthetic process"/>
    <property type="evidence" value="ECO:0007669"/>
    <property type="project" value="UniProtKB-ARBA"/>
</dbReference>
<dbReference type="Gene3D" id="3.40.50.12780">
    <property type="entry name" value="N-terminal domain of ligase-like"/>
    <property type="match status" value="1"/>
</dbReference>
<dbReference type="PROSITE" id="PS50075">
    <property type="entry name" value="CARRIER"/>
    <property type="match status" value="3"/>
</dbReference>
<evidence type="ECO:0000256" key="2">
    <source>
        <dbReference type="ARBA" id="ARBA00022450"/>
    </source>
</evidence>
<comment type="cofactor">
    <cofactor evidence="1">
        <name>pantetheine 4'-phosphate</name>
        <dbReference type="ChEBI" id="CHEBI:47942"/>
    </cofactor>
</comment>
<dbReference type="GO" id="GO:0072330">
    <property type="term" value="P:monocarboxylic acid biosynthetic process"/>
    <property type="evidence" value="ECO:0007669"/>
    <property type="project" value="UniProtKB-ARBA"/>
</dbReference>
<accession>A0A060Q385</accession>
<dbReference type="GO" id="GO:0005829">
    <property type="term" value="C:cytosol"/>
    <property type="evidence" value="ECO:0007669"/>
    <property type="project" value="TreeGrafter"/>
</dbReference>
<dbReference type="SUPFAM" id="SSF53335">
    <property type="entry name" value="S-adenosyl-L-methionine-dependent methyltransferases"/>
    <property type="match status" value="1"/>
</dbReference>
<dbReference type="FunFam" id="3.40.50.980:FF:000002">
    <property type="entry name" value="Enterobactin synthetase component F"/>
    <property type="match status" value="2"/>
</dbReference>
<dbReference type="GO" id="GO:0008610">
    <property type="term" value="P:lipid biosynthetic process"/>
    <property type="evidence" value="ECO:0007669"/>
    <property type="project" value="UniProtKB-ARBA"/>
</dbReference>
<dbReference type="SMART" id="SM00823">
    <property type="entry name" value="PKS_PP"/>
    <property type="match status" value="3"/>
</dbReference>
<dbReference type="InterPro" id="IPR045851">
    <property type="entry name" value="AMP-bd_C_sf"/>
</dbReference>
<dbReference type="InterPro" id="IPR029063">
    <property type="entry name" value="SAM-dependent_MTases_sf"/>
</dbReference>
<dbReference type="Gene3D" id="3.30.559.30">
    <property type="entry name" value="Nonribosomal peptide synthetase, condensation domain"/>
    <property type="match status" value="3"/>
</dbReference>
<dbReference type="InterPro" id="IPR036736">
    <property type="entry name" value="ACP-like_sf"/>
</dbReference>
<feature type="domain" description="Carrier" evidence="5">
    <location>
        <begin position="898"/>
        <end position="973"/>
    </location>
</feature>
<evidence type="ECO:0000256" key="3">
    <source>
        <dbReference type="ARBA" id="ARBA00022553"/>
    </source>
</evidence>
<dbReference type="InterPro" id="IPR001242">
    <property type="entry name" value="Condensation_dom"/>
</dbReference>
<feature type="domain" description="Carrier" evidence="5">
    <location>
        <begin position="2485"/>
        <end position="2560"/>
    </location>
</feature>
<dbReference type="InterPro" id="IPR009081">
    <property type="entry name" value="PP-bd_ACP"/>
</dbReference>
<protein>
    <submittedName>
        <fullName evidence="6">Putative non-ribosomal peptide synthetase</fullName>
    </submittedName>
</protein>
<dbReference type="NCBIfam" id="NF003417">
    <property type="entry name" value="PRK04813.1"/>
    <property type="match status" value="4"/>
</dbReference>
<dbReference type="NCBIfam" id="TIGR01733">
    <property type="entry name" value="AA-adenyl-dom"/>
    <property type="match status" value="2"/>
</dbReference>
<proteinExistence type="predicted"/>
<dbReference type="SUPFAM" id="SSF56801">
    <property type="entry name" value="Acetyl-CoA synthetase-like"/>
    <property type="match status" value="3"/>
</dbReference>
<dbReference type="InterPro" id="IPR025110">
    <property type="entry name" value="AMP-bd_C"/>
</dbReference>
<dbReference type="CDD" id="cd02440">
    <property type="entry name" value="AdoMet_MTases"/>
    <property type="match status" value="1"/>
</dbReference>
<dbReference type="Pfam" id="PF00501">
    <property type="entry name" value="AMP-binding"/>
    <property type="match status" value="3"/>
</dbReference>
<dbReference type="GO" id="GO:0043041">
    <property type="term" value="P:amino acid activation for nonribosomal peptide biosynthetic process"/>
    <property type="evidence" value="ECO:0007669"/>
    <property type="project" value="TreeGrafter"/>
</dbReference>
<dbReference type="InterPro" id="IPR020806">
    <property type="entry name" value="PKS_PP-bd"/>
</dbReference>
<dbReference type="InterPro" id="IPR023213">
    <property type="entry name" value="CAT-like_dom_sf"/>
</dbReference>
<dbReference type="FunFam" id="1.10.1200.10:FF:000016">
    <property type="entry name" value="Non-ribosomal peptide synthase"/>
    <property type="match status" value="1"/>
</dbReference>
<organism evidence="6">
    <name type="scientific">Nocardia brasiliensis</name>
    <dbReference type="NCBI Taxonomy" id="37326"/>
    <lineage>
        <taxon>Bacteria</taxon>
        <taxon>Bacillati</taxon>
        <taxon>Actinomycetota</taxon>
        <taxon>Actinomycetes</taxon>
        <taxon>Mycobacteriales</taxon>
        <taxon>Nocardiaceae</taxon>
        <taxon>Nocardia</taxon>
    </lineage>
</organism>
<dbReference type="Pfam" id="PF08242">
    <property type="entry name" value="Methyltransf_12"/>
    <property type="match status" value="1"/>
</dbReference>
<dbReference type="CDD" id="cd19540">
    <property type="entry name" value="LCL_NRPS-like"/>
    <property type="match status" value="3"/>
</dbReference>
<dbReference type="Gene3D" id="2.30.38.10">
    <property type="entry name" value="Luciferase, Domain 3"/>
    <property type="match status" value="2"/>
</dbReference>
<dbReference type="InterPro" id="IPR006162">
    <property type="entry name" value="Ppantetheine_attach_site"/>
</dbReference>
<dbReference type="PANTHER" id="PTHR45527">
    <property type="entry name" value="NONRIBOSOMAL PEPTIDE SYNTHETASE"/>
    <property type="match status" value="1"/>
</dbReference>
<evidence type="ECO:0000313" key="6">
    <source>
        <dbReference type="EMBL" id="BAO99219.1"/>
    </source>
</evidence>
<dbReference type="InterPro" id="IPR010071">
    <property type="entry name" value="AA_adenyl_dom"/>
</dbReference>
<dbReference type="Gene3D" id="1.10.1200.10">
    <property type="entry name" value="ACP-like"/>
    <property type="match status" value="3"/>
</dbReference>
<dbReference type="GO" id="GO:0031177">
    <property type="term" value="F:phosphopantetheine binding"/>
    <property type="evidence" value="ECO:0007669"/>
    <property type="project" value="InterPro"/>
</dbReference>
<dbReference type="Pfam" id="PF13193">
    <property type="entry name" value="AMP-binding_C"/>
    <property type="match status" value="1"/>
</dbReference>
<dbReference type="InterPro" id="IPR020845">
    <property type="entry name" value="AMP-binding_CS"/>
</dbReference>
<dbReference type="PROSITE" id="PS00455">
    <property type="entry name" value="AMP_BINDING"/>
    <property type="match status" value="3"/>
</dbReference>
<dbReference type="CDD" id="cd17646">
    <property type="entry name" value="A_NRPS_AB3403-like"/>
    <property type="match status" value="1"/>
</dbReference>
<dbReference type="FunFam" id="3.40.50.12780:FF:000012">
    <property type="entry name" value="Non-ribosomal peptide synthetase"/>
    <property type="match status" value="2"/>
</dbReference>
<dbReference type="InterPro" id="IPR013217">
    <property type="entry name" value="Methyltransf_12"/>
</dbReference>
<feature type="domain" description="Carrier" evidence="5">
    <location>
        <begin position="1943"/>
        <end position="2018"/>
    </location>
</feature>
<reference evidence="6" key="1">
    <citation type="journal article" date="2014" name="BMC Genomics">
        <title>Genome based analysis of type-I polyketide synthase and nonribosomal peptide synthetase gene clusters in seven strains of five representative Nocardia species.</title>
        <authorList>
            <person name="Komaki H."/>
            <person name="Ichikawa N."/>
            <person name="Hosoyama A."/>
            <person name="Takahashi-Nakaguchi A."/>
            <person name="Matsuzawa T."/>
            <person name="Suzuki K."/>
            <person name="Fujita N."/>
            <person name="Gonoi T."/>
        </authorList>
    </citation>
    <scope>NUCLEOTIDE SEQUENCE</scope>
    <source>
        <strain evidence="6">NBRC 14402</strain>
    </source>
</reference>
<dbReference type="InterPro" id="IPR042099">
    <property type="entry name" value="ANL_N_sf"/>
</dbReference>
<keyword evidence="3" id="KW-0597">Phosphoprotein</keyword>
<feature type="non-terminal residue" evidence="6">
    <location>
        <position position="3173"/>
    </location>
</feature>
<dbReference type="FunFam" id="2.30.38.10:FF:000001">
    <property type="entry name" value="Non-ribosomal peptide synthetase PvdI"/>
    <property type="match status" value="2"/>
</dbReference>
<dbReference type="EMBL" id="AB701624">
    <property type="protein sequence ID" value="BAO99219.1"/>
    <property type="molecule type" value="Genomic_DNA"/>
</dbReference>
<dbReference type="Gene3D" id="3.40.50.150">
    <property type="entry name" value="Vaccinia Virus protein VP39"/>
    <property type="match status" value="1"/>
</dbReference>
<dbReference type="PROSITE" id="PS00012">
    <property type="entry name" value="PHOSPHOPANTETHEINE"/>
    <property type="match status" value="2"/>
</dbReference>
<dbReference type="SUPFAM" id="SSF47336">
    <property type="entry name" value="ACP-like"/>
    <property type="match status" value="3"/>
</dbReference>
<dbReference type="Pfam" id="PF00550">
    <property type="entry name" value="PP-binding"/>
    <property type="match status" value="3"/>
</dbReference>
<evidence type="ECO:0000256" key="4">
    <source>
        <dbReference type="ARBA" id="ARBA00022737"/>
    </source>
</evidence>
<dbReference type="UniPathway" id="UPA00011"/>